<evidence type="ECO:0000313" key="2">
    <source>
        <dbReference type="Proteomes" id="UP000189940"/>
    </source>
</evidence>
<dbReference type="EMBL" id="MWPQ01000022">
    <property type="protein sequence ID" value="OPH83853.1"/>
    <property type="molecule type" value="Genomic_DNA"/>
</dbReference>
<dbReference type="OrthoDB" id="8255844at2"/>
<evidence type="ECO:0000313" key="1">
    <source>
        <dbReference type="EMBL" id="OPH83853.1"/>
    </source>
</evidence>
<protein>
    <submittedName>
        <fullName evidence="1">Uncharacterized protein</fullName>
    </submittedName>
</protein>
<dbReference type="Proteomes" id="UP000189940">
    <property type="component" value="Unassembled WGS sequence"/>
</dbReference>
<organism evidence="1 2">
    <name type="scientific">Nitrobacter vulgaris</name>
    <dbReference type="NCBI Taxonomy" id="29421"/>
    <lineage>
        <taxon>Bacteria</taxon>
        <taxon>Pseudomonadati</taxon>
        <taxon>Pseudomonadota</taxon>
        <taxon>Alphaproteobacteria</taxon>
        <taxon>Hyphomicrobiales</taxon>
        <taxon>Nitrobacteraceae</taxon>
        <taxon>Nitrobacter</taxon>
    </lineage>
</organism>
<name>A0A1V4I0X9_NITVU</name>
<gene>
    <name evidence="1" type="ORF">B2M20_04920</name>
</gene>
<proteinExistence type="predicted"/>
<reference evidence="1 2" key="1">
    <citation type="submission" date="2017-02" db="EMBL/GenBank/DDBJ databases">
        <title>Genome sequence of the nitrite-oxidizing bacterium Nitrobacter vulgaris strain Ab1.</title>
        <authorList>
            <person name="Mellbye B.L."/>
            <person name="Davis E.W."/>
            <person name="Spieck E."/>
            <person name="Chang J.H."/>
            <person name="Bottomley P.J."/>
            <person name="Sayavedra-Soto L.A."/>
        </authorList>
    </citation>
    <scope>NUCLEOTIDE SEQUENCE [LARGE SCALE GENOMIC DNA]</scope>
    <source>
        <strain evidence="1 2">Ab1</strain>
    </source>
</reference>
<accession>A0A1V4I0X9</accession>
<sequence length="76" mass="8528">MPDYRLYFLGLDGHFRKAEPILAANDIDAMKAAREFTDGSELELWEGNRRIVAFGSDRPQIVSSLSPSSLKRPSSE</sequence>
<comment type="caution">
    <text evidence="1">The sequence shown here is derived from an EMBL/GenBank/DDBJ whole genome shotgun (WGS) entry which is preliminary data.</text>
</comment>
<keyword evidence="2" id="KW-1185">Reference proteome</keyword>
<dbReference type="STRING" id="29421.B2M20_04920"/>
<dbReference type="RefSeq" id="WP_139372839.1">
    <property type="nucleotide sequence ID" value="NZ_JAVDPZ010000024.1"/>
</dbReference>
<dbReference type="AlphaFoldDB" id="A0A1V4I0X9"/>